<evidence type="ECO:0000259" key="3">
    <source>
        <dbReference type="PROSITE" id="PS51230"/>
    </source>
</evidence>
<feature type="domain" description="EB1 C-terminal" evidence="3">
    <location>
        <begin position="83"/>
        <end position="155"/>
    </location>
</feature>
<evidence type="ECO:0000256" key="2">
    <source>
        <dbReference type="SAM" id="MobiDB-lite"/>
    </source>
</evidence>
<dbReference type="Gene3D" id="1.20.5.1430">
    <property type="match status" value="1"/>
</dbReference>
<keyword evidence="5" id="KW-1185">Reference proteome</keyword>
<proteinExistence type="predicted"/>
<gene>
    <name evidence="4" type="ORF">CSSPTR1EN2_LOCUS17172</name>
</gene>
<feature type="region of interest" description="Disordered" evidence="2">
    <location>
        <begin position="53"/>
        <end position="73"/>
    </location>
</feature>
<protein>
    <recommendedName>
        <fullName evidence="3">EB1 C-terminal domain-containing protein</fullName>
    </recommendedName>
</protein>
<dbReference type="InterPro" id="IPR004953">
    <property type="entry name" value="EB1_C"/>
</dbReference>
<dbReference type="InterPro" id="IPR036133">
    <property type="entry name" value="EB1_C_sf"/>
</dbReference>
<evidence type="ECO:0000313" key="5">
    <source>
        <dbReference type="Proteomes" id="UP001497512"/>
    </source>
</evidence>
<keyword evidence="1" id="KW-0493">Microtubule</keyword>
<organism evidence="4 5">
    <name type="scientific">Sphagnum troendelagicum</name>
    <dbReference type="NCBI Taxonomy" id="128251"/>
    <lineage>
        <taxon>Eukaryota</taxon>
        <taxon>Viridiplantae</taxon>
        <taxon>Streptophyta</taxon>
        <taxon>Embryophyta</taxon>
        <taxon>Bryophyta</taxon>
        <taxon>Sphagnophytina</taxon>
        <taxon>Sphagnopsida</taxon>
        <taxon>Sphagnales</taxon>
        <taxon>Sphagnaceae</taxon>
        <taxon>Sphagnum</taxon>
    </lineage>
</organism>
<dbReference type="Pfam" id="PF03271">
    <property type="entry name" value="EB1"/>
    <property type="match status" value="1"/>
</dbReference>
<sequence>MGKKSSVVAHRILSQRKLVPELHDDRGGGLCKEPTLSTDSCSKDVLHSELLAKKRDDEGGSKLGPIKQQQENPAHQQAILQSLASYLEGELITRLQSYSTSLAEVEAINKERLFYHNKLIQIEKMCERAQPYASTAPLVESVISILGSTTDRPSPC</sequence>
<dbReference type="PROSITE" id="PS51230">
    <property type="entry name" value="EB1_C"/>
    <property type="match status" value="1"/>
</dbReference>
<dbReference type="Proteomes" id="UP001497512">
    <property type="component" value="Chromosome 4"/>
</dbReference>
<evidence type="ECO:0000256" key="1">
    <source>
        <dbReference type="PROSITE-ProRule" id="PRU00576"/>
    </source>
</evidence>
<name>A0ABP0UMQ6_9BRYO</name>
<accession>A0ABP0UMQ6</accession>
<dbReference type="EMBL" id="OZ019896">
    <property type="protein sequence ID" value="CAK9224119.1"/>
    <property type="molecule type" value="Genomic_DNA"/>
</dbReference>
<dbReference type="SUPFAM" id="SSF140612">
    <property type="entry name" value="EB1 dimerisation domain-like"/>
    <property type="match status" value="1"/>
</dbReference>
<reference evidence="4" key="1">
    <citation type="submission" date="2024-02" db="EMBL/GenBank/DDBJ databases">
        <authorList>
            <consortium name="ELIXIR-Norway"/>
            <consortium name="Elixir Norway"/>
        </authorList>
    </citation>
    <scope>NUCLEOTIDE SEQUENCE</scope>
</reference>
<evidence type="ECO:0000313" key="4">
    <source>
        <dbReference type="EMBL" id="CAK9224119.1"/>
    </source>
</evidence>